<keyword evidence="7" id="KW-1185">Reference proteome</keyword>
<dbReference type="GO" id="GO:0016740">
    <property type="term" value="F:transferase activity"/>
    <property type="evidence" value="ECO:0007669"/>
    <property type="project" value="UniProtKB-KW"/>
</dbReference>
<dbReference type="Proteomes" id="UP000829384">
    <property type="component" value="Unassembled WGS sequence"/>
</dbReference>
<gene>
    <name evidence="6" type="ORF">H9J30_01265</name>
</gene>
<dbReference type="EC" id="2.1.2.2" evidence="2"/>
<evidence type="ECO:0000256" key="4">
    <source>
        <dbReference type="ARBA" id="ARBA00022755"/>
    </source>
</evidence>
<feature type="domain" description="Formyl transferase N-terminal" evidence="5">
    <location>
        <begin position="87"/>
        <end position="198"/>
    </location>
</feature>
<evidence type="ECO:0000256" key="2">
    <source>
        <dbReference type="ARBA" id="ARBA00012254"/>
    </source>
</evidence>
<dbReference type="CDD" id="cd08653">
    <property type="entry name" value="FMT_core_like_3"/>
    <property type="match status" value="1"/>
</dbReference>
<proteinExistence type="predicted"/>
<dbReference type="SUPFAM" id="SSF53328">
    <property type="entry name" value="Formyltransferase"/>
    <property type="match status" value="1"/>
</dbReference>
<sequence>MIKVLLLCGNSQSSRIVYNSLKDVFLFELVIVENKPSSKLMIKRRVKKLGFLRTFGQVCFIFFNKLLSIIDKNKIVKLLDKYQLSDEYFPNANVKNVSSINEPDVVALIKSVAPDVIVVNGTRIISKKLINSVGVPMINTHMGITPKYRGVHGGYWALANDDTQNCGVTVHLVDEGVDTGGVLYQDTIKPSSEDTFNTYPLHQIAAAIPLIKKAIVDIYNRDVKTQPGIEPSILWYHPTLYQYFYNRMIKGVK</sequence>
<keyword evidence="3 6" id="KW-0808">Transferase</keyword>
<organism evidence="6 7">
    <name type="scientific">Shewanella cutis</name>
    <dbReference type="NCBI Taxonomy" id="2766780"/>
    <lineage>
        <taxon>Bacteria</taxon>
        <taxon>Pseudomonadati</taxon>
        <taxon>Pseudomonadota</taxon>
        <taxon>Gammaproteobacteria</taxon>
        <taxon>Alteromonadales</taxon>
        <taxon>Shewanellaceae</taxon>
        <taxon>Shewanella</taxon>
    </lineage>
</organism>
<keyword evidence="4" id="KW-0658">Purine biosynthesis</keyword>
<accession>A0ABS9QQD4</accession>
<comment type="caution">
    <text evidence="6">The sequence shown here is derived from an EMBL/GenBank/DDBJ whole genome shotgun (WGS) entry which is preliminary data.</text>
</comment>
<dbReference type="PANTHER" id="PTHR43369:SF2">
    <property type="entry name" value="PHOSPHORIBOSYLGLYCINAMIDE FORMYLTRANSFERASE"/>
    <property type="match status" value="1"/>
</dbReference>
<dbReference type="PANTHER" id="PTHR43369">
    <property type="entry name" value="PHOSPHORIBOSYLGLYCINAMIDE FORMYLTRANSFERASE"/>
    <property type="match status" value="1"/>
</dbReference>
<dbReference type="Pfam" id="PF00551">
    <property type="entry name" value="Formyl_trans_N"/>
    <property type="match status" value="1"/>
</dbReference>
<reference evidence="6 7" key="1">
    <citation type="submission" date="2020-08" db="EMBL/GenBank/DDBJ databases">
        <title>Whole genome sequence of Shewanella sp strain PS-2.</title>
        <authorList>
            <person name="Das S.K."/>
        </authorList>
    </citation>
    <scope>NUCLEOTIDE SEQUENCE [LARGE SCALE GENOMIC DNA]</scope>
    <source>
        <strain evidence="6 7">PS-2</strain>
    </source>
</reference>
<name>A0ABS9QQD4_9GAMM</name>
<protein>
    <recommendedName>
        <fullName evidence="2">phosphoribosylglycinamide formyltransferase 1</fullName>
        <ecNumber evidence="2">2.1.2.2</ecNumber>
    </recommendedName>
</protein>
<evidence type="ECO:0000313" key="6">
    <source>
        <dbReference type="EMBL" id="MCG9962559.1"/>
    </source>
</evidence>
<evidence type="ECO:0000256" key="3">
    <source>
        <dbReference type="ARBA" id="ARBA00022679"/>
    </source>
</evidence>
<comment type="pathway">
    <text evidence="1">Purine metabolism; IMP biosynthesis via de novo pathway; N(2)-formyl-N(1)-(5-phospho-D-ribosyl)glycinamide from N(1)-(5-phospho-D-ribosyl)glycinamide (10-formyl THF route): step 1/1.</text>
</comment>
<evidence type="ECO:0000313" key="7">
    <source>
        <dbReference type="Proteomes" id="UP000829384"/>
    </source>
</evidence>
<evidence type="ECO:0000256" key="1">
    <source>
        <dbReference type="ARBA" id="ARBA00005054"/>
    </source>
</evidence>
<dbReference type="InterPro" id="IPR002376">
    <property type="entry name" value="Formyl_transf_N"/>
</dbReference>
<dbReference type="RefSeq" id="WP_240129349.1">
    <property type="nucleotide sequence ID" value="NZ_JACSDI010000001.1"/>
</dbReference>
<dbReference type="EMBL" id="JACSDI010000001">
    <property type="protein sequence ID" value="MCG9962559.1"/>
    <property type="molecule type" value="Genomic_DNA"/>
</dbReference>
<evidence type="ECO:0000259" key="5">
    <source>
        <dbReference type="Pfam" id="PF00551"/>
    </source>
</evidence>
<dbReference type="Gene3D" id="3.40.50.170">
    <property type="entry name" value="Formyl transferase, N-terminal domain"/>
    <property type="match status" value="1"/>
</dbReference>
<dbReference type="InterPro" id="IPR036477">
    <property type="entry name" value="Formyl_transf_N_sf"/>
</dbReference>